<reference evidence="2" key="1">
    <citation type="submission" date="2021-06" db="EMBL/GenBank/DDBJ databases">
        <title>Parelaphostrongylus tenuis whole genome reference sequence.</title>
        <authorList>
            <person name="Garwood T.J."/>
            <person name="Larsen P.A."/>
            <person name="Fountain-Jones N.M."/>
            <person name="Garbe J.R."/>
            <person name="Macchietto M.G."/>
            <person name="Kania S.A."/>
            <person name="Gerhold R.W."/>
            <person name="Richards J.E."/>
            <person name="Wolf T.M."/>
        </authorList>
    </citation>
    <scope>NUCLEOTIDE SEQUENCE</scope>
    <source>
        <strain evidence="2">MNPRO001-30</strain>
        <tissue evidence="2">Meninges</tissue>
    </source>
</reference>
<keyword evidence="1" id="KW-0812">Transmembrane</keyword>
<name>A0AAD5QXG4_PARTN</name>
<comment type="caution">
    <text evidence="2">The sequence shown here is derived from an EMBL/GenBank/DDBJ whole genome shotgun (WGS) entry which is preliminary data.</text>
</comment>
<gene>
    <name evidence="2" type="ORF">KIN20_026069</name>
</gene>
<evidence type="ECO:0000313" key="2">
    <source>
        <dbReference type="EMBL" id="KAJ1365667.1"/>
    </source>
</evidence>
<evidence type="ECO:0000313" key="3">
    <source>
        <dbReference type="Proteomes" id="UP001196413"/>
    </source>
</evidence>
<sequence>MRCALSTYSPRRTPTESVHLWQKYIAFVVFIAFLLTMWILYHHIRVDTMVYSLLYQRRPLNIAIVSIINDRISTRRDYKTAMDSVECYSLQNSYSFITPNSSHYEEKCPHIDFNFKRHCIVADILQNNNYDWILFADSDIGVVNEKIRLEKYIRPEADLIFFDRFFNFEIMAGSYFVKKSNFSISFLHGWADYEKRLPTSFHGSDNGAIHMYLVELLVPKSSLISRCQKLWRSTTNFETLTRYTLCCREVLKTSNSTNIFVYEKGKGWARDAWLTNSIGVRNLISCFIHLKEKDREKFCEIARDKEKSKSCTRVFFLVQHNKCSTRFWPMQRRTNDMEPRGRVDCTRRRVGAAFKSKKKSRRR</sequence>
<dbReference type="Gene3D" id="3.90.550.10">
    <property type="entry name" value="Spore Coat Polysaccharide Biosynthesis Protein SpsA, Chain A"/>
    <property type="match status" value="1"/>
</dbReference>
<evidence type="ECO:0008006" key="4">
    <source>
        <dbReference type="Google" id="ProtNLM"/>
    </source>
</evidence>
<protein>
    <recommendedName>
        <fullName evidence="4">Nucleotide-diphospho-sugar transferase domain-containing protein</fullName>
    </recommendedName>
</protein>
<proteinExistence type="predicted"/>
<dbReference type="AlphaFoldDB" id="A0AAD5QXG4"/>
<dbReference type="Pfam" id="PF03314">
    <property type="entry name" value="DUF273"/>
    <property type="match status" value="1"/>
</dbReference>
<dbReference type="Proteomes" id="UP001196413">
    <property type="component" value="Unassembled WGS sequence"/>
</dbReference>
<accession>A0AAD5QXG4</accession>
<organism evidence="2 3">
    <name type="scientific">Parelaphostrongylus tenuis</name>
    <name type="common">Meningeal worm</name>
    <dbReference type="NCBI Taxonomy" id="148309"/>
    <lineage>
        <taxon>Eukaryota</taxon>
        <taxon>Metazoa</taxon>
        <taxon>Ecdysozoa</taxon>
        <taxon>Nematoda</taxon>
        <taxon>Chromadorea</taxon>
        <taxon>Rhabditida</taxon>
        <taxon>Rhabditina</taxon>
        <taxon>Rhabditomorpha</taxon>
        <taxon>Strongyloidea</taxon>
        <taxon>Metastrongylidae</taxon>
        <taxon>Parelaphostrongylus</taxon>
    </lineage>
</organism>
<dbReference type="PANTHER" id="PTHR31562:SF2">
    <property type="entry name" value="NUCLEOTIDE-DIPHOSPHO-SUGAR TRANSFERASE"/>
    <property type="match status" value="1"/>
</dbReference>
<keyword evidence="1" id="KW-1133">Transmembrane helix</keyword>
<keyword evidence="1" id="KW-0472">Membrane</keyword>
<dbReference type="EMBL" id="JAHQIW010005322">
    <property type="protein sequence ID" value="KAJ1365667.1"/>
    <property type="molecule type" value="Genomic_DNA"/>
</dbReference>
<dbReference type="InterPro" id="IPR029044">
    <property type="entry name" value="Nucleotide-diphossugar_trans"/>
</dbReference>
<keyword evidence="3" id="KW-1185">Reference proteome</keyword>
<dbReference type="InterPro" id="IPR004988">
    <property type="entry name" value="DUF273"/>
</dbReference>
<evidence type="ECO:0000256" key="1">
    <source>
        <dbReference type="SAM" id="Phobius"/>
    </source>
</evidence>
<dbReference type="PANTHER" id="PTHR31562">
    <property type="entry name" value="PROTEIN CBG18972"/>
    <property type="match status" value="1"/>
</dbReference>
<feature type="transmembrane region" description="Helical" evidence="1">
    <location>
        <begin position="20"/>
        <end position="41"/>
    </location>
</feature>